<keyword evidence="2 5" id="KW-0812">Transmembrane</keyword>
<proteinExistence type="predicted"/>
<evidence type="ECO:0000313" key="8">
    <source>
        <dbReference type="EMBL" id="ELU07297.1"/>
    </source>
</evidence>
<comment type="subcellular location">
    <subcellularLocation>
        <location evidence="1">Membrane</location>
    </subcellularLocation>
</comment>
<dbReference type="InterPro" id="IPR000276">
    <property type="entry name" value="GPCR_Rhodpsn"/>
</dbReference>
<evidence type="ECO:0000313" key="9">
    <source>
        <dbReference type="EnsemblMetazoa" id="CapteP195933"/>
    </source>
</evidence>
<keyword evidence="6" id="KW-0732">Signal</keyword>
<feature type="transmembrane region" description="Helical" evidence="5">
    <location>
        <begin position="312"/>
        <end position="340"/>
    </location>
</feature>
<dbReference type="HOGENOM" id="CLU_009579_38_0_1"/>
<keyword evidence="4 5" id="KW-0472">Membrane</keyword>
<protein>
    <recommendedName>
        <fullName evidence="7">G-protein coupled receptors family 1 profile domain-containing protein</fullName>
    </recommendedName>
</protein>
<dbReference type="EnsemblMetazoa" id="CapteT195933">
    <property type="protein sequence ID" value="CapteP195933"/>
    <property type="gene ID" value="CapteG195933"/>
</dbReference>
<feature type="transmembrane region" description="Helical" evidence="5">
    <location>
        <begin position="279"/>
        <end position="300"/>
    </location>
</feature>
<dbReference type="STRING" id="283909.R7UTP6"/>
<evidence type="ECO:0000256" key="1">
    <source>
        <dbReference type="ARBA" id="ARBA00004370"/>
    </source>
</evidence>
<dbReference type="OrthoDB" id="6126859at2759"/>
<evidence type="ECO:0000256" key="5">
    <source>
        <dbReference type="SAM" id="Phobius"/>
    </source>
</evidence>
<gene>
    <name evidence="8" type="ORF">CAPTEDRAFT_195933</name>
</gene>
<accession>R7UTP6</accession>
<feature type="transmembrane region" description="Helical" evidence="5">
    <location>
        <begin position="237"/>
        <end position="258"/>
    </location>
</feature>
<reference evidence="8 10" key="2">
    <citation type="journal article" date="2013" name="Nature">
        <title>Insights into bilaterian evolution from three spiralian genomes.</title>
        <authorList>
            <person name="Simakov O."/>
            <person name="Marletaz F."/>
            <person name="Cho S.J."/>
            <person name="Edsinger-Gonzales E."/>
            <person name="Havlak P."/>
            <person name="Hellsten U."/>
            <person name="Kuo D.H."/>
            <person name="Larsson T."/>
            <person name="Lv J."/>
            <person name="Arendt D."/>
            <person name="Savage R."/>
            <person name="Osoegawa K."/>
            <person name="de Jong P."/>
            <person name="Grimwood J."/>
            <person name="Chapman J.A."/>
            <person name="Shapiro H."/>
            <person name="Aerts A."/>
            <person name="Otillar R.P."/>
            <person name="Terry A.Y."/>
            <person name="Boore J.L."/>
            <person name="Grigoriev I.V."/>
            <person name="Lindberg D.R."/>
            <person name="Seaver E.C."/>
            <person name="Weisblat D.A."/>
            <person name="Putnam N.H."/>
            <person name="Rokhsar D.S."/>
        </authorList>
    </citation>
    <scope>NUCLEOTIDE SEQUENCE</scope>
    <source>
        <strain evidence="8 10">I ESC-2004</strain>
    </source>
</reference>
<feature type="transmembrane region" description="Helical" evidence="5">
    <location>
        <begin position="89"/>
        <end position="110"/>
    </location>
</feature>
<feature type="domain" description="G-protein coupled receptors family 1 profile" evidence="7">
    <location>
        <begin position="68"/>
        <end position="337"/>
    </location>
</feature>
<dbReference type="CDD" id="cd14978">
    <property type="entry name" value="7tmA_FMRFamide_R-like"/>
    <property type="match status" value="1"/>
</dbReference>
<feature type="transmembrane region" description="Helical" evidence="5">
    <location>
        <begin position="130"/>
        <end position="153"/>
    </location>
</feature>
<keyword evidence="10" id="KW-1185">Reference proteome</keyword>
<dbReference type="GO" id="GO:0016020">
    <property type="term" value="C:membrane"/>
    <property type="evidence" value="ECO:0007669"/>
    <property type="project" value="UniProtKB-SubCell"/>
</dbReference>
<dbReference type="EMBL" id="AMQN01007121">
    <property type="status" value="NOT_ANNOTATED_CDS"/>
    <property type="molecule type" value="Genomic_DNA"/>
</dbReference>
<dbReference type="Pfam" id="PF00001">
    <property type="entry name" value="7tm_1"/>
    <property type="match status" value="1"/>
</dbReference>
<evidence type="ECO:0000313" key="10">
    <source>
        <dbReference type="Proteomes" id="UP000014760"/>
    </source>
</evidence>
<dbReference type="PANTHER" id="PTHR46641">
    <property type="entry name" value="FMRFAMIDE RECEPTOR-RELATED"/>
    <property type="match status" value="1"/>
</dbReference>
<dbReference type="PRINTS" id="PR00237">
    <property type="entry name" value="GPCRRHODOPSN"/>
</dbReference>
<dbReference type="PROSITE" id="PS50262">
    <property type="entry name" value="G_PROTEIN_RECEP_F1_2"/>
    <property type="match status" value="1"/>
</dbReference>
<evidence type="ECO:0000256" key="6">
    <source>
        <dbReference type="SAM" id="SignalP"/>
    </source>
</evidence>
<keyword evidence="3 5" id="KW-1133">Transmembrane helix</keyword>
<dbReference type="Proteomes" id="UP000014760">
    <property type="component" value="Unassembled WGS sequence"/>
</dbReference>
<feature type="transmembrane region" description="Helical" evidence="5">
    <location>
        <begin position="58"/>
        <end position="77"/>
    </location>
</feature>
<dbReference type="GO" id="GO:0004930">
    <property type="term" value="F:G protein-coupled receptor activity"/>
    <property type="evidence" value="ECO:0007669"/>
    <property type="project" value="InterPro"/>
</dbReference>
<name>R7UTP6_CAPTE</name>
<feature type="signal peptide" evidence="6">
    <location>
        <begin position="1"/>
        <end position="18"/>
    </location>
</feature>
<evidence type="ECO:0000256" key="2">
    <source>
        <dbReference type="ARBA" id="ARBA00022692"/>
    </source>
</evidence>
<evidence type="ECO:0000256" key="3">
    <source>
        <dbReference type="ARBA" id="ARBA00022989"/>
    </source>
</evidence>
<dbReference type="EMBL" id="KB300038">
    <property type="protein sequence ID" value="ELU07297.1"/>
    <property type="molecule type" value="Genomic_DNA"/>
</dbReference>
<reference evidence="10" key="1">
    <citation type="submission" date="2012-12" db="EMBL/GenBank/DDBJ databases">
        <authorList>
            <person name="Hellsten U."/>
            <person name="Grimwood J."/>
            <person name="Chapman J.A."/>
            <person name="Shapiro H."/>
            <person name="Aerts A."/>
            <person name="Otillar R.P."/>
            <person name="Terry A.Y."/>
            <person name="Boore J.L."/>
            <person name="Simakov O."/>
            <person name="Marletaz F."/>
            <person name="Cho S.-J."/>
            <person name="Edsinger-Gonzales E."/>
            <person name="Havlak P."/>
            <person name="Kuo D.-H."/>
            <person name="Larsson T."/>
            <person name="Lv J."/>
            <person name="Arendt D."/>
            <person name="Savage R."/>
            <person name="Osoegawa K."/>
            <person name="de Jong P."/>
            <person name="Lindberg D.R."/>
            <person name="Seaver E.C."/>
            <person name="Weisblat D.A."/>
            <person name="Putnam N.H."/>
            <person name="Grigoriev I.V."/>
            <person name="Rokhsar D.S."/>
        </authorList>
    </citation>
    <scope>NUCLEOTIDE SEQUENCE</scope>
    <source>
        <strain evidence="10">I ESC-2004</strain>
    </source>
</reference>
<evidence type="ECO:0000259" key="7">
    <source>
        <dbReference type="PROSITE" id="PS50262"/>
    </source>
</evidence>
<dbReference type="InterPro" id="IPR017452">
    <property type="entry name" value="GPCR_Rhodpsn_7TM"/>
</dbReference>
<organism evidence="8">
    <name type="scientific">Capitella teleta</name>
    <name type="common">Polychaete worm</name>
    <dbReference type="NCBI Taxonomy" id="283909"/>
    <lineage>
        <taxon>Eukaryota</taxon>
        <taxon>Metazoa</taxon>
        <taxon>Spiralia</taxon>
        <taxon>Lophotrochozoa</taxon>
        <taxon>Annelida</taxon>
        <taxon>Polychaeta</taxon>
        <taxon>Sedentaria</taxon>
        <taxon>Scolecida</taxon>
        <taxon>Capitellidae</taxon>
        <taxon>Capitella</taxon>
    </lineage>
</organism>
<evidence type="ECO:0000256" key="4">
    <source>
        <dbReference type="ARBA" id="ARBA00023136"/>
    </source>
</evidence>
<dbReference type="InterPro" id="IPR052954">
    <property type="entry name" value="GPCR-Ligand_Int"/>
</dbReference>
<feature type="chain" id="PRO_5008788381" description="G-protein coupled receptors family 1 profile domain-containing protein" evidence="6">
    <location>
        <begin position="19"/>
        <end position="372"/>
    </location>
</feature>
<dbReference type="Gene3D" id="1.20.1070.10">
    <property type="entry name" value="Rhodopsin 7-helix transmembrane proteins"/>
    <property type="match status" value="1"/>
</dbReference>
<reference evidence="9" key="3">
    <citation type="submission" date="2015-06" db="UniProtKB">
        <authorList>
            <consortium name="EnsemblMetazoa"/>
        </authorList>
    </citation>
    <scope>IDENTIFICATION</scope>
</reference>
<sequence>MSLFARPLCVLLFVIAVGRHSCNFTTENIATVAPDDYEIIWEVDMRAIMKVTNAINSYAYVVLGFLAITTNTMNLIVMKRQPSVSPYTYLTALAACDLMTGLTMLWNGMISSVELQRISETVVMLMRKTFVASFFGRDCLSFASTLLTVALSLDRMVAVKFPLKRNLWCTVKRARFISVCLLVFSFLTNIDQPFRLTTVGIPDQISGKILPRVTYTPFGWRKDVTQAALYATLTLKMALPLMVMAASNTVTLRQIALSHKFRSQQAAKSGQSSKSGDQCLAVTIGVIVTFIITTLPRLAFKIVTIKKSSITSMASAITFVSAEVMAWTTTSSNFVIYCLLNDKFRRDATDLIGCKHSTKQNDSGKASSLSVI</sequence>
<dbReference type="AlphaFoldDB" id="R7UTP6"/>
<dbReference type="SUPFAM" id="SSF81321">
    <property type="entry name" value="Family A G protein-coupled receptor-like"/>
    <property type="match status" value="1"/>
</dbReference>